<dbReference type="EMBL" id="CP120733">
    <property type="protein sequence ID" value="WFD12159.1"/>
    <property type="molecule type" value="Genomic_DNA"/>
</dbReference>
<keyword evidence="3" id="KW-1185">Reference proteome</keyword>
<protein>
    <submittedName>
        <fullName evidence="2">KTSC domain-containing protein</fullName>
    </submittedName>
</protein>
<sequence>MVRNNINSSNIFSLGYDYENKLLEIEFDSGEIYRHSNVPKSVYEKMMNSEFVGYYINYNVRNNYPCVKLK</sequence>
<dbReference type="InterPro" id="IPR025309">
    <property type="entry name" value="KTSC_dom"/>
</dbReference>
<proteinExistence type="predicted"/>
<evidence type="ECO:0000313" key="2">
    <source>
        <dbReference type="EMBL" id="WFD12159.1"/>
    </source>
</evidence>
<dbReference type="RefSeq" id="WP_277734459.1">
    <property type="nucleotide sequence ID" value="NZ_CP120733.1"/>
</dbReference>
<gene>
    <name evidence="2" type="ORF">P4S50_08775</name>
</gene>
<dbReference type="Proteomes" id="UP001222800">
    <property type="component" value="Chromosome"/>
</dbReference>
<organism evidence="2 3">
    <name type="scientific">Tepidibacter hydrothermalis</name>
    <dbReference type="NCBI Taxonomy" id="3036126"/>
    <lineage>
        <taxon>Bacteria</taxon>
        <taxon>Bacillati</taxon>
        <taxon>Bacillota</taxon>
        <taxon>Clostridia</taxon>
        <taxon>Peptostreptococcales</taxon>
        <taxon>Peptostreptococcaceae</taxon>
        <taxon>Tepidibacter</taxon>
    </lineage>
</organism>
<dbReference type="Pfam" id="PF13619">
    <property type="entry name" value="KTSC"/>
    <property type="match status" value="1"/>
</dbReference>
<evidence type="ECO:0000313" key="3">
    <source>
        <dbReference type="Proteomes" id="UP001222800"/>
    </source>
</evidence>
<accession>A0ABY8EGU4</accession>
<reference evidence="2 3" key="1">
    <citation type="submission" date="2023-03" db="EMBL/GenBank/DDBJ databases">
        <title>Complete genome sequence of Tepidibacter sp. SWIR-1, isolated from a deep-sea hydrothermal vent.</title>
        <authorList>
            <person name="Li X."/>
        </authorList>
    </citation>
    <scope>NUCLEOTIDE SEQUENCE [LARGE SCALE GENOMIC DNA]</scope>
    <source>
        <strain evidence="2 3">SWIR-1</strain>
    </source>
</reference>
<feature type="domain" description="KTSC" evidence="1">
    <location>
        <begin position="7"/>
        <end position="64"/>
    </location>
</feature>
<evidence type="ECO:0000259" key="1">
    <source>
        <dbReference type="Pfam" id="PF13619"/>
    </source>
</evidence>
<name>A0ABY8EGU4_9FIRM</name>